<protein>
    <submittedName>
        <fullName evidence="1">Uncharacterized protein</fullName>
    </submittedName>
</protein>
<reference evidence="1 2" key="1">
    <citation type="journal article" date="2015" name="Science">
        <title>Genetic determinants of in vivo fitness and diet responsiveness in multiple human gut Bacteroides.</title>
        <authorList>
            <person name="Wu M."/>
            <person name="McNulty N.P."/>
            <person name="Rodionov D.A."/>
            <person name="Khoroshkin M.S."/>
            <person name="Griffin N.W."/>
            <person name="Cheng J."/>
            <person name="Latreille P."/>
            <person name="Kerstetter R.A."/>
            <person name="Terrapon N."/>
            <person name="Henrissat B."/>
            <person name="Osterman A.L."/>
            <person name="Gordon J.I."/>
        </authorList>
    </citation>
    <scope>NUCLEOTIDE SEQUENCE [LARGE SCALE GENOMIC DNA]</scope>
    <source>
        <strain evidence="1 2">WH2</strain>
    </source>
</reference>
<gene>
    <name evidence="1" type="ORF">BcellWH2_04283</name>
</gene>
<dbReference type="EMBL" id="CP012801">
    <property type="protein sequence ID" value="ALJ61500.1"/>
    <property type="molecule type" value="Genomic_DNA"/>
</dbReference>
<sequence length="49" mass="5948">MKISGDRKWFVITRFFDQSCFYLLFFILSKYKSQHSTFYQFFMTDAVAG</sequence>
<name>A0A0P0GKE2_9BACE</name>
<evidence type="ECO:0000313" key="2">
    <source>
        <dbReference type="Proteomes" id="UP000061809"/>
    </source>
</evidence>
<dbReference type="AlphaFoldDB" id="A0A0P0GKE2"/>
<proteinExistence type="predicted"/>
<accession>A0A0P0GKE2</accession>
<evidence type="ECO:0000313" key="1">
    <source>
        <dbReference type="EMBL" id="ALJ61500.1"/>
    </source>
</evidence>
<organism evidence="1 2">
    <name type="scientific">Bacteroides cellulosilyticus</name>
    <dbReference type="NCBI Taxonomy" id="246787"/>
    <lineage>
        <taxon>Bacteria</taxon>
        <taxon>Pseudomonadati</taxon>
        <taxon>Bacteroidota</taxon>
        <taxon>Bacteroidia</taxon>
        <taxon>Bacteroidales</taxon>
        <taxon>Bacteroidaceae</taxon>
        <taxon>Bacteroides</taxon>
    </lineage>
</organism>
<dbReference type="Proteomes" id="UP000061809">
    <property type="component" value="Chromosome"/>
</dbReference>
<dbReference type="KEGG" id="bcel:BcellWH2_04283"/>